<accession>V6LZ27</accession>
<sequence>MSQFQVLITHQDSFNIIENVVFCKYQIKNSILDYTSNLYKANADPFLKELLLSYGIFNNNQIQQLQSEDLSYIVHKNFIQFPQESTIVIFINESDILQSNLFQYKTSLIGYCHYIENSKQKGLFIVKEDAILSIMSFLGISGIHDQKQVILKYLQIDCNHLKDLGYTELCQKIQQRIDEIIHE</sequence>
<protein>
    <submittedName>
        <fullName evidence="1">Uncharacterized protein</fullName>
    </submittedName>
</protein>
<evidence type="ECO:0000313" key="1">
    <source>
        <dbReference type="EMBL" id="EST48991.1"/>
    </source>
</evidence>
<dbReference type="Proteomes" id="UP000018208">
    <property type="component" value="Unassembled WGS sequence"/>
</dbReference>
<gene>
    <name evidence="1" type="ORF">SS50377_10761</name>
    <name evidence="2" type="ORF">SS50377_22671</name>
</gene>
<evidence type="ECO:0000313" key="2">
    <source>
        <dbReference type="EMBL" id="KAH0575050.1"/>
    </source>
</evidence>
<evidence type="ECO:0000313" key="3">
    <source>
        <dbReference type="Proteomes" id="UP000018208"/>
    </source>
</evidence>
<dbReference type="VEuPathDB" id="GiardiaDB:SS50377_22671"/>
<keyword evidence="3" id="KW-1185">Reference proteome</keyword>
<reference evidence="1 2" key="1">
    <citation type="journal article" date="2014" name="PLoS Genet.">
        <title>The Genome of Spironucleus salmonicida Highlights a Fish Pathogen Adapted to Fluctuating Environments.</title>
        <authorList>
            <person name="Xu F."/>
            <person name="Jerlstrom-Hultqvist J."/>
            <person name="Einarsson E."/>
            <person name="Astvaldsson A."/>
            <person name="Svard S.G."/>
            <person name="Andersson J.O."/>
        </authorList>
    </citation>
    <scope>NUCLEOTIDE SEQUENCE</scope>
    <source>
        <strain evidence="2">ATCC 50377</strain>
    </source>
</reference>
<reference evidence="2" key="2">
    <citation type="submission" date="2020-12" db="EMBL/GenBank/DDBJ databases">
        <title>New Spironucleus salmonicida genome in near-complete chromosomes.</title>
        <authorList>
            <person name="Xu F."/>
            <person name="Kurt Z."/>
            <person name="Jimenez-Gonzalez A."/>
            <person name="Astvaldsson A."/>
            <person name="Andersson J.O."/>
            <person name="Svard S.G."/>
        </authorList>
    </citation>
    <scope>NUCLEOTIDE SEQUENCE</scope>
    <source>
        <strain evidence="2">ATCC 50377</strain>
    </source>
</reference>
<dbReference type="AlphaFoldDB" id="V6LZ27"/>
<proteinExistence type="predicted"/>
<name>V6LZ27_9EUKA</name>
<organism evidence="1">
    <name type="scientific">Spironucleus salmonicida</name>
    <dbReference type="NCBI Taxonomy" id="348837"/>
    <lineage>
        <taxon>Eukaryota</taxon>
        <taxon>Metamonada</taxon>
        <taxon>Diplomonadida</taxon>
        <taxon>Hexamitidae</taxon>
        <taxon>Hexamitinae</taxon>
        <taxon>Spironucleus</taxon>
    </lineage>
</organism>
<dbReference type="EMBL" id="KI545969">
    <property type="protein sequence ID" value="EST48991.1"/>
    <property type="molecule type" value="Genomic_DNA"/>
</dbReference>
<dbReference type="EMBL" id="AUWU02000003">
    <property type="protein sequence ID" value="KAH0575050.1"/>
    <property type="molecule type" value="Genomic_DNA"/>
</dbReference>